<dbReference type="Pfam" id="PF05035">
    <property type="entry name" value="DGOK"/>
    <property type="match status" value="1"/>
</dbReference>
<comment type="caution">
    <text evidence="1">The sequence shown here is derived from an EMBL/GenBank/DDBJ whole genome shotgun (WGS) entry which is preliminary data.</text>
</comment>
<dbReference type="Gene3D" id="3.30.420.300">
    <property type="entry name" value="2-keto-3-deoxy-galactonokinase, substrate binding domain"/>
    <property type="match status" value="1"/>
</dbReference>
<dbReference type="RefSeq" id="WP_210099465.1">
    <property type="nucleotide sequence ID" value="NZ_BAABLK010000037.1"/>
</dbReference>
<dbReference type="Gene3D" id="3.30.420.310">
    <property type="entry name" value="2-keto-3-deoxy-galactonokinase, C-terminal domain"/>
    <property type="match status" value="1"/>
</dbReference>
<reference evidence="2" key="1">
    <citation type="journal article" date="2019" name="Int. J. Syst. Evol. Microbiol.">
        <title>The Global Catalogue of Microorganisms (GCM) 10K type strain sequencing project: providing services to taxonomists for standard genome sequencing and annotation.</title>
        <authorList>
            <consortium name="The Broad Institute Genomics Platform"/>
            <consortium name="The Broad Institute Genome Sequencing Center for Infectious Disease"/>
            <person name="Wu L."/>
            <person name="Ma J."/>
        </authorList>
    </citation>
    <scope>NUCLEOTIDE SEQUENCE [LARGE SCALE GENOMIC DNA]</scope>
    <source>
        <strain evidence="2">JCM 18952</strain>
    </source>
</reference>
<keyword evidence="2" id="KW-1185">Reference proteome</keyword>
<proteinExistence type="predicted"/>
<dbReference type="InterPro" id="IPR007729">
    <property type="entry name" value="DGOK"/>
</dbReference>
<dbReference type="EMBL" id="BAABLK010000037">
    <property type="protein sequence ID" value="GAA5228417.1"/>
    <property type="molecule type" value="Genomic_DNA"/>
</dbReference>
<dbReference type="InterPro" id="IPR042258">
    <property type="entry name" value="DGOK_N"/>
</dbReference>
<name>A0ABP9TRU4_9MICC</name>
<evidence type="ECO:0000313" key="1">
    <source>
        <dbReference type="EMBL" id="GAA5228417.1"/>
    </source>
</evidence>
<evidence type="ECO:0000313" key="2">
    <source>
        <dbReference type="Proteomes" id="UP001501257"/>
    </source>
</evidence>
<dbReference type="InterPro" id="IPR042257">
    <property type="entry name" value="DGOK_C"/>
</dbReference>
<dbReference type="CDD" id="cd24012">
    <property type="entry name" value="ASKHA_NBD_KDGal-kinase"/>
    <property type="match status" value="1"/>
</dbReference>
<gene>
    <name evidence="1" type="ORF">GCM10025778_29510</name>
</gene>
<sequence length="351" mass="38333">MKQNDAPRLIALDWGTSSCRVYLLGEGGRIIETRSEPWGILQVAERARAHSTSLEAQFEETLNELCGAWMNAYSWLPVVACGMVGSQQGWVQADYRPTPADLAVPTNTLATVALTNGGSIHIIPGVIDDSALPDVMRGEETQILGALELQRGSDNEDVSAGQWMVLPGTHSKWVKVKGSTIQEFSTSMTGETYNLLMQYSILAKLAETPLEASWDAFDRGLATAFSTEGRRGIMATAFSARTLVLTGHLRATEISDYLSGLMIGDEILSVSQSWEGEQPQRITICGNENLSPRYRRGLKRLGIEEIVELRNTAPAGIWKIAESVGLLANKNTTEAEAHLRLSHSSERKVTS</sequence>
<protein>
    <submittedName>
        <fullName evidence="1">2-dehydro-3-deoxygalactonokinase</fullName>
    </submittedName>
</protein>
<dbReference type="Proteomes" id="UP001501257">
    <property type="component" value="Unassembled WGS sequence"/>
</dbReference>
<accession>A0ABP9TRU4</accession>
<organism evidence="1 2">
    <name type="scientific">Paeniglutamicibacter antarcticus</name>
    <dbReference type="NCBI Taxonomy" id="494023"/>
    <lineage>
        <taxon>Bacteria</taxon>
        <taxon>Bacillati</taxon>
        <taxon>Actinomycetota</taxon>
        <taxon>Actinomycetes</taxon>
        <taxon>Micrococcales</taxon>
        <taxon>Micrococcaceae</taxon>
        <taxon>Paeniglutamicibacter</taxon>
    </lineage>
</organism>